<protein>
    <submittedName>
        <fullName evidence="1">Uncharacterized protein</fullName>
    </submittedName>
</protein>
<name>A0A382GRV1_9ZZZZ</name>
<dbReference type="EMBL" id="UINC01056815">
    <property type="protein sequence ID" value="SVB77293.1"/>
    <property type="molecule type" value="Genomic_DNA"/>
</dbReference>
<gene>
    <name evidence="1" type="ORF">METZ01_LOCUS230147</name>
</gene>
<proteinExistence type="predicted"/>
<accession>A0A382GRV1</accession>
<reference evidence="1" key="1">
    <citation type="submission" date="2018-05" db="EMBL/GenBank/DDBJ databases">
        <authorList>
            <person name="Lanie J.A."/>
            <person name="Ng W.-L."/>
            <person name="Kazmierczak K.M."/>
            <person name="Andrzejewski T.M."/>
            <person name="Davidsen T.M."/>
            <person name="Wayne K.J."/>
            <person name="Tettelin H."/>
            <person name="Glass J.I."/>
            <person name="Rusch D."/>
            <person name="Podicherti R."/>
            <person name="Tsui H.-C.T."/>
            <person name="Winkler M.E."/>
        </authorList>
    </citation>
    <scope>NUCLEOTIDE SEQUENCE</scope>
</reference>
<organism evidence="1">
    <name type="scientific">marine metagenome</name>
    <dbReference type="NCBI Taxonomy" id="408172"/>
    <lineage>
        <taxon>unclassified sequences</taxon>
        <taxon>metagenomes</taxon>
        <taxon>ecological metagenomes</taxon>
    </lineage>
</organism>
<sequence length="73" mass="7949">MAPVVCRDNGGRQEFGRTLTNSSVTLPQQALTQRAISWAASGCQKYCTLSQVFRVVSAEVTKRPRSICSSASR</sequence>
<evidence type="ECO:0000313" key="1">
    <source>
        <dbReference type="EMBL" id="SVB77293.1"/>
    </source>
</evidence>
<dbReference type="AlphaFoldDB" id="A0A382GRV1"/>